<dbReference type="AlphaFoldDB" id="A0A2Y9DR90"/>
<dbReference type="KEGG" id="tmu:101347429"/>
<gene>
    <name evidence="14" type="primary">OAS2</name>
</gene>
<dbReference type="FunCoup" id="A0A2Y9DR90">
    <property type="interactions" value="680"/>
</dbReference>
<dbReference type="STRING" id="127582.A0A2Y9DR90"/>
<comment type="catalytic activity">
    <reaction evidence="1">
        <text>3 ATP = 5'-triphosphoadenylyl-(2'-&gt;5')-adenylyl-(2'-&gt;5')-adenosine + 2 diphosphate</text>
        <dbReference type="Rhea" id="RHEA:34407"/>
        <dbReference type="ChEBI" id="CHEBI:30616"/>
        <dbReference type="ChEBI" id="CHEBI:33019"/>
        <dbReference type="ChEBI" id="CHEBI:67143"/>
        <dbReference type="EC" id="2.7.7.84"/>
    </reaction>
</comment>
<dbReference type="CTD" id="4939"/>
<keyword evidence="8" id="KW-0391">Immunity</keyword>
<dbReference type="GO" id="GO:0005654">
    <property type="term" value="C:nucleoplasm"/>
    <property type="evidence" value="ECO:0007669"/>
    <property type="project" value="TreeGrafter"/>
</dbReference>
<dbReference type="GO" id="GO:0045087">
    <property type="term" value="P:innate immune response"/>
    <property type="evidence" value="ECO:0007669"/>
    <property type="project" value="UniProtKB-KW"/>
</dbReference>
<protein>
    <recommendedName>
        <fullName evidence="5">2'-5' oligoadenylate synthase</fullName>
        <ecNumber evidence="5">2.7.7.84</ecNumber>
    </recommendedName>
</protein>
<evidence type="ECO:0000256" key="9">
    <source>
        <dbReference type="ARBA" id="ARBA00022884"/>
    </source>
</evidence>
<keyword evidence="10" id="KW-0051">Antiviral defense</keyword>
<dbReference type="OrthoDB" id="1885901at2759"/>
<dbReference type="PROSITE" id="PS50152">
    <property type="entry name" value="25A_SYNTH_3"/>
    <property type="match status" value="2"/>
</dbReference>
<dbReference type="InterPro" id="IPR018952">
    <property type="entry name" value="2-5-oligoAdlate_synth_1_dom2/C"/>
</dbReference>
<dbReference type="PANTHER" id="PTHR11258:SF3">
    <property type="entry name" value="2'-5'-OLIGOADENYLATE SYNTHASE 2"/>
    <property type="match status" value="1"/>
</dbReference>
<evidence type="ECO:0000259" key="11">
    <source>
        <dbReference type="Pfam" id="PF01909"/>
    </source>
</evidence>
<evidence type="ECO:0000256" key="5">
    <source>
        <dbReference type="ARBA" id="ARBA00012577"/>
    </source>
</evidence>
<dbReference type="GO" id="GO:0051607">
    <property type="term" value="P:defense response to virus"/>
    <property type="evidence" value="ECO:0007669"/>
    <property type="project" value="UniProtKB-KW"/>
</dbReference>
<dbReference type="InterPro" id="IPR006117">
    <property type="entry name" value="2-5OAS_C_CS"/>
</dbReference>
<evidence type="ECO:0000313" key="13">
    <source>
        <dbReference type="Proteomes" id="UP000248480"/>
    </source>
</evidence>
<reference evidence="14" key="1">
    <citation type="submission" date="2025-08" db="UniProtKB">
        <authorList>
            <consortium name="RefSeq"/>
        </authorList>
    </citation>
    <scope>IDENTIFICATION</scope>
</reference>
<dbReference type="Pfam" id="PF01909">
    <property type="entry name" value="NTP_transf_2"/>
    <property type="match status" value="1"/>
</dbReference>
<keyword evidence="7" id="KW-0399">Innate immunity</keyword>
<dbReference type="GO" id="GO:0003725">
    <property type="term" value="F:double-stranded RNA binding"/>
    <property type="evidence" value="ECO:0007669"/>
    <property type="project" value="TreeGrafter"/>
</dbReference>
<organism evidence="13 14">
    <name type="scientific">Trichechus manatus latirostris</name>
    <name type="common">Florida manatee</name>
    <dbReference type="NCBI Taxonomy" id="127582"/>
    <lineage>
        <taxon>Eukaryota</taxon>
        <taxon>Metazoa</taxon>
        <taxon>Chordata</taxon>
        <taxon>Craniata</taxon>
        <taxon>Vertebrata</taxon>
        <taxon>Euteleostomi</taxon>
        <taxon>Mammalia</taxon>
        <taxon>Eutheria</taxon>
        <taxon>Afrotheria</taxon>
        <taxon>Sirenia</taxon>
        <taxon>Trichechidae</taxon>
        <taxon>Trichechus</taxon>
    </lineage>
</organism>
<evidence type="ECO:0000259" key="12">
    <source>
        <dbReference type="Pfam" id="PF10421"/>
    </source>
</evidence>
<dbReference type="Gene3D" id="3.30.460.10">
    <property type="entry name" value="Beta Polymerase, domain 2"/>
    <property type="match status" value="2"/>
</dbReference>
<dbReference type="FunFam" id="3.30.460.10:FF:000007">
    <property type="entry name" value="2'-5'-oligoadenylate synthetase 1"/>
    <property type="match status" value="2"/>
</dbReference>
<evidence type="ECO:0000313" key="14">
    <source>
        <dbReference type="RefSeq" id="XP_004379117.2"/>
    </source>
</evidence>
<dbReference type="InterPro" id="IPR006116">
    <property type="entry name" value="NT_2-5OAS_ClassI-CCAase"/>
</dbReference>
<dbReference type="InterPro" id="IPR002934">
    <property type="entry name" value="Polymerase_NTP_transf_dom"/>
</dbReference>
<dbReference type="PROSITE" id="PS00833">
    <property type="entry name" value="25A_SYNTH_2"/>
    <property type="match status" value="1"/>
</dbReference>
<evidence type="ECO:0000256" key="8">
    <source>
        <dbReference type="ARBA" id="ARBA00022859"/>
    </source>
</evidence>
<dbReference type="GO" id="GO:0001730">
    <property type="term" value="F:2'-5'-oligoadenylate synthetase activity"/>
    <property type="evidence" value="ECO:0007669"/>
    <property type="project" value="UniProtKB-EC"/>
</dbReference>
<dbReference type="SUPFAM" id="SSF81301">
    <property type="entry name" value="Nucleotidyltransferase"/>
    <property type="match status" value="2"/>
</dbReference>
<comment type="subcellular location">
    <subcellularLocation>
        <location evidence="3">Cytoplasm</location>
    </subcellularLocation>
</comment>
<keyword evidence="6" id="KW-0963">Cytoplasm</keyword>
<dbReference type="GO" id="GO:0005829">
    <property type="term" value="C:cytosol"/>
    <property type="evidence" value="ECO:0007669"/>
    <property type="project" value="TreeGrafter"/>
</dbReference>
<keyword evidence="9" id="KW-0694">RNA-binding</keyword>
<evidence type="ECO:0000256" key="10">
    <source>
        <dbReference type="ARBA" id="ARBA00023118"/>
    </source>
</evidence>
<evidence type="ECO:0000256" key="4">
    <source>
        <dbReference type="ARBA" id="ARBA00009526"/>
    </source>
</evidence>
<dbReference type="EC" id="2.7.7.84" evidence="5"/>
<dbReference type="GO" id="GO:0045071">
    <property type="term" value="P:negative regulation of viral genome replication"/>
    <property type="evidence" value="ECO:0007669"/>
    <property type="project" value="TreeGrafter"/>
</dbReference>
<dbReference type="InterPro" id="IPR043519">
    <property type="entry name" value="NT_sf"/>
</dbReference>
<dbReference type="InParanoid" id="A0A2Y9DR90"/>
<evidence type="ECO:0000256" key="3">
    <source>
        <dbReference type="ARBA" id="ARBA00004496"/>
    </source>
</evidence>
<sequence length="716" mass="82158">MGSWWSKENSSPGKDLRVFIQNSLWPFEDCWIQIEHAVNTICDVLQNPQEFPLVQEVAKGGSYGRGTVLRGKSDGTLVVLLSGFKQSGDEKISQREIILDKIWKRVEDLKHSMALEYNLQTQRSQGRLILQLSTKWQSIIFEVLPAFNTLGFSTKPSPQIYRELKKFSHSTAAYPGEFLVCFTKLQQKFFNNCPRNLKDLILLVKYWYQKCVKEMDKSSQLPQYALELLTVYAWEQGCGQDQFDIAEGIRTVLGLIKQYEHLCVYWTVYYNFEDVTVRKILHSQLWAQRPVILDPTNPKNNVSQDKNECWAQLNLKAHEWLSSLCLDDKSPGPSWNILPTTLYATPGHRLDKFIHKFLQPSQNFLDQTSKAIDIICKFLREKCFQRSEDQKIKIQDIIRGGSTAKGTALKSGSDADLIVLPESLKSFPSQKHNRFRIIKEIHKELEACQQEKKFKVKFEISKQKAPGVLSFSLKSIEFDAELEERVKFDVLFAFNVLGQWDSVSPPSPSVYAELIQLYESSDYVEGEFSSCFTGLQRDFIISRPTKLKSLICLVKHWYKQCERKLKGKGSLPPKYALELLTVYAWEKGSEAPDFHTAEGFQAVLELVTKYRQLCVFWLVNYNFEDVTVGKFLLAQIQKTRPVILDPAEPTGDVGGGDRWCWHLLAQEAKAWLLSSLCFKDGRRCPVNSWDVPTSQTLESYGAKLHHDLAEMLSSGS</sequence>
<comment type="similarity">
    <text evidence="4">Belongs to the 2-5A synthase family.</text>
</comment>
<evidence type="ECO:0000256" key="1">
    <source>
        <dbReference type="ARBA" id="ARBA00001112"/>
    </source>
</evidence>
<dbReference type="PANTHER" id="PTHR11258">
    <property type="entry name" value="2-5 OLIGOADENYLATE SYNTHETASE"/>
    <property type="match status" value="1"/>
</dbReference>
<dbReference type="Pfam" id="PF10421">
    <property type="entry name" value="OAS1_C"/>
    <property type="match status" value="2"/>
</dbReference>
<accession>A0A2Y9DR90</accession>
<feature type="domain" description="Polymerase nucleotidyl transferase" evidence="11">
    <location>
        <begin position="391"/>
        <end position="447"/>
    </location>
</feature>
<comment type="cofactor">
    <cofactor evidence="2">
        <name>Mg(2+)</name>
        <dbReference type="ChEBI" id="CHEBI:18420"/>
    </cofactor>
</comment>
<evidence type="ECO:0000256" key="2">
    <source>
        <dbReference type="ARBA" id="ARBA00001946"/>
    </source>
</evidence>
<evidence type="ECO:0000256" key="7">
    <source>
        <dbReference type="ARBA" id="ARBA00022588"/>
    </source>
</evidence>
<keyword evidence="13" id="KW-1185">Reference proteome</keyword>
<name>A0A2Y9DR90_TRIMA</name>
<feature type="domain" description="2'-5'-oligoadenylate synthetase 1" evidence="12">
    <location>
        <begin position="155"/>
        <end position="339"/>
    </location>
</feature>
<proteinExistence type="inferred from homology"/>
<dbReference type="Proteomes" id="UP000248480">
    <property type="component" value="Unplaced"/>
</dbReference>
<dbReference type="GeneID" id="101347429"/>
<dbReference type="CDD" id="cd05400">
    <property type="entry name" value="NT_2-5OAS_ClassI-CCAase"/>
    <property type="match status" value="2"/>
</dbReference>
<evidence type="ECO:0000256" key="6">
    <source>
        <dbReference type="ARBA" id="ARBA00022490"/>
    </source>
</evidence>
<dbReference type="SUPFAM" id="SSF81631">
    <property type="entry name" value="PAP/OAS1 substrate-binding domain"/>
    <property type="match status" value="2"/>
</dbReference>
<dbReference type="FunFam" id="1.10.1410.20:FF:000001">
    <property type="entry name" value="2'-5'-oligoadenylate synthetase 1"/>
    <property type="match status" value="2"/>
</dbReference>
<dbReference type="GO" id="GO:0016020">
    <property type="term" value="C:membrane"/>
    <property type="evidence" value="ECO:0007669"/>
    <property type="project" value="TreeGrafter"/>
</dbReference>
<feature type="domain" description="2'-5'-oligoadenylate synthetase 1" evidence="12">
    <location>
        <begin position="505"/>
        <end position="693"/>
    </location>
</feature>
<dbReference type="Gene3D" id="1.10.1410.20">
    <property type="entry name" value="2'-5'-oligoadenylate synthetase 1, domain 2"/>
    <property type="match status" value="2"/>
</dbReference>
<dbReference type="RefSeq" id="XP_004379117.2">
    <property type="nucleotide sequence ID" value="XM_004379060.3"/>
</dbReference>